<accession>A0A1Q9LGY0</accession>
<evidence type="ECO:0008006" key="4">
    <source>
        <dbReference type="Google" id="ProtNLM"/>
    </source>
</evidence>
<dbReference type="RefSeq" id="WP_075976927.1">
    <property type="nucleotide sequence ID" value="NZ_MKQR01000025.1"/>
</dbReference>
<keyword evidence="1" id="KW-0732">Signal</keyword>
<keyword evidence="3" id="KW-1185">Reference proteome</keyword>
<comment type="caution">
    <text evidence="2">The sequence shown here is derived from an EMBL/GenBank/DDBJ whole genome shotgun (WGS) entry which is preliminary data.</text>
</comment>
<evidence type="ECO:0000313" key="2">
    <source>
        <dbReference type="EMBL" id="OLR91270.1"/>
    </source>
</evidence>
<feature type="signal peptide" evidence="1">
    <location>
        <begin position="1"/>
        <end position="21"/>
    </location>
</feature>
<name>A0A1Q9LGY0_9PSEU</name>
<evidence type="ECO:0000256" key="1">
    <source>
        <dbReference type="SAM" id="SignalP"/>
    </source>
</evidence>
<feature type="chain" id="PRO_5038441975" description="Secreted protein" evidence="1">
    <location>
        <begin position="22"/>
        <end position="79"/>
    </location>
</feature>
<dbReference type="OrthoDB" id="3637992at2"/>
<dbReference type="STRING" id="1193682.BJP25_26745"/>
<evidence type="ECO:0000313" key="3">
    <source>
        <dbReference type="Proteomes" id="UP000186040"/>
    </source>
</evidence>
<proteinExistence type="predicted"/>
<dbReference type="AlphaFoldDB" id="A0A1Q9LGY0"/>
<dbReference type="EMBL" id="MKQR01000025">
    <property type="protein sequence ID" value="OLR91270.1"/>
    <property type="molecule type" value="Genomic_DNA"/>
</dbReference>
<reference evidence="2 3" key="1">
    <citation type="submission" date="2016-10" db="EMBL/GenBank/DDBJ databases">
        <title>The Draft Genome Sequence of Actinokineospora bangkokensis 44EHWT reveals the biosynthetic pathway of antifungal compounds Thailandins with unusual extender unit butylmalonyl-CoA.</title>
        <authorList>
            <person name="Greule A."/>
            <person name="Intra B."/>
            <person name="Flemming S."/>
            <person name="Rommel M.G."/>
            <person name="Panbangred W."/>
            <person name="Bechthold A."/>
        </authorList>
    </citation>
    <scope>NUCLEOTIDE SEQUENCE [LARGE SCALE GENOMIC DNA]</scope>
    <source>
        <strain evidence="2 3">44EHW</strain>
    </source>
</reference>
<sequence>MKTLSRALVAGIATAALTTGAAGIAAADTTAETTAPVTTQDTPAIWVLPGVDLGGLLAPTTLVPGALAPVFGLIRFIGG</sequence>
<dbReference type="Proteomes" id="UP000186040">
    <property type="component" value="Unassembled WGS sequence"/>
</dbReference>
<gene>
    <name evidence="2" type="ORF">BJP25_26745</name>
</gene>
<protein>
    <recommendedName>
        <fullName evidence="4">Secreted protein</fullName>
    </recommendedName>
</protein>
<organism evidence="2 3">
    <name type="scientific">Actinokineospora bangkokensis</name>
    <dbReference type="NCBI Taxonomy" id="1193682"/>
    <lineage>
        <taxon>Bacteria</taxon>
        <taxon>Bacillati</taxon>
        <taxon>Actinomycetota</taxon>
        <taxon>Actinomycetes</taxon>
        <taxon>Pseudonocardiales</taxon>
        <taxon>Pseudonocardiaceae</taxon>
        <taxon>Actinokineospora</taxon>
    </lineage>
</organism>